<dbReference type="AlphaFoldDB" id="A0A1X0QH68"/>
<feature type="coiled-coil region" evidence="1">
    <location>
        <begin position="43"/>
        <end position="94"/>
    </location>
</feature>
<dbReference type="EMBL" id="LTAI01000292">
    <property type="protein sequence ID" value="ORD99126.1"/>
    <property type="molecule type" value="Genomic_DNA"/>
</dbReference>
<evidence type="ECO:0000313" key="3">
    <source>
        <dbReference type="Proteomes" id="UP000192501"/>
    </source>
</evidence>
<organism evidence="2 3">
    <name type="scientific">Hepatospora eriocheir</name>
    <dbReference type="NCBI Taxonomy" id="1081669"/>
    <lineage>
        <taxon>Eukaryota</taxon>
        <taxon>Fungi</taxon>
        <taxon>Fungi incertae sedis</taxon>
        <taxon>Microsporidia</taxon>
        <taxon>Hepatosporidae</taxon>
        <taxon>Hepatospora</taxon>
    </lineage>
</organism>
<gene>
    <name evidence="2" type="ORF">A0H76_1377</name>
</gene>
<protein>
    <submittedName>
        <fullName evidence="2">Uncharacterized protein</fullName>
    </submittedName>
</protein>
<dbReference type="Proteomes" id="UP000192501">
    <property type="component" value="Unassembled WGS sequence"/>
</dbReference>
<dbReference type="VEuPathDB" id="MicrosporidiaDB:HERIO_1141"/>
<evidence type="ECO:0000256" key="1">
    <source>
        <dbReference type="SAM" id="Coils"/>
    </source>
</evidence>
<reference evidence="2 3" key="1">
    <citation type="journal article" date="2017" name="Environ. Microbiol.">
        <title>Decay of the glycolytic pathway and adaptation to intranuclear parasitism within Enterocytozoonidae microsporidia.</title>
        <authorList>
            <person name="Wiredu Boakye D."/>
            <person name="Jaroenlak P."/>
            <person name="Prachumwat A."/>
            <person name="Williams T.A."/>
            <person name="Bateman K.S."/>
            <person name="Itsathitphaisarn O."/>
            <person name="Sritunyalucksana K."/>
            <person name="Paszkiewicz K.H."/>
            <person name="Moore K.A."/>
            <person name="Stentiford G.D."/>
            <person name="Williams B.A."/>
        </authorList>
    </citation>
    <scope>NUCLEOTIDE SEQUENCE [LARGE SCALE GENOMIC DNA]</scope>
    <source>
        <strain evidence="3">canceri</strain>
    </source>
</reference>
<keyword evidence="1" id="KW-0175">Coiled coil</keyword>
<proteinExistence type="predicted"/>
<dbReference type="VEuPathDB" id="MicrosporidiaDB:A0H76_1377"/>
<evidence type="ECO:0000313" key="2">
    <source>
        <dbReference type="EMBL" id="ORD99126.1"/>
    </source>
</evidence>
<comment type="caution">
    <text evidence="2">The sequence shown here is derived from an EMBL/GenBank/DDBJ whole genome shotgun (WGS) entry which is preliminary data.</text>
</comment>
<name>A0A1X0QH68_9MICR</name>
<sequence length="98" mass="11418">MIFNKDFVINKFEDIKDLKNDELVTIIPSLSDKSKTNLLKILKDVNNVNKKNLEAKSEKLESEKSLALTLLNRLWNLLEDKENLNDIFKEIKDEITKA</sequence>
<accession>A0A1X0QH68</accession>